<comment type="similarity">
    <text evidence="7">Belongs to the transferase hexapeptide repeat family. LpxD subfamily.</text>
</comment>
<reference evidence="11 12" key="1">
    <citation type="submission" date="2019-10" db="EMBL/GenBank/DDBJ databases">
        <title>Extracellular Electron Transfer in a Candidatus Methanoperedens spp. Enrichment Culture.</title>
        <authorList>
            <person name="Berger S."/>
            <person name="Rangel Shaw D."/>
            <person name="Berben T."/>
            <person name="In 'T Zandt M."/>
            <person name="Frank J."/>
            <person name="Reimann J."/>
            <person name="Jetten M.S.M."/>
            <person name="Welte C.U."/>
        </authorList>
    </citation>
    <scope>NUCLEOTIDE SEQUENCE [LARGE SCALE GENOMIC DNA]</scope>
    <source>
        <strain evidence="11">SB12</strain>
    </source>
</reference>
<keyword evidence="3 7" id="KW-0808">Transferase</keyword>
<evidence type="ECO:0000313" key="12">
    <source>
        <dbReference type="Proteomes" id="UP000460298"/>
    </source>
</evidence>
<feature type="coiled-coil region" evidence="8">
    <location>
        <begin position="329"/>
        <end position="356"/>
    </location>
</feature>
<dbReference type="EMBL" id="WBUI01000001">
    <property type="protein sequence ID" value="KAB2935377.1"/>
    <property type="molecule type" value="Genomic_DNA"/>
</dbReference>
<keyword evidence="8" id="KW-0175">Coiled coil</keyword>
<dbReference type="Gene3D" id="3.40.1390.10">
    <property type="entry name" value="MurE/MurF, N-terminal domain"/>
    <property type="match status" value="1"/>
</dbReference>
<dbReference type="SUPFAM" id="SSF51161">
    <property type="entry name" value="Trimeric LpxA-like enzymes"/>
    <property type="match status" value="1"/>
</dbReference>
<accession>A0A833M0E5</accession>
<feature type="domain" description="UDP-3-O-[3-hydroxymyristoyl] glucosamine N-acyltransferase non-repeat region" evidence="9">
    <location>
        <begin position="30"/>
        <end position="94"/>
    </location>
</feature>
<dbReference type="InterPro" id="IPR011004">
    <property type="entry name" value="Trimer_LpxA-like_sf"/>
</dbReference>
<comment type="pathway">
    <text evidence="7">Bacterial outer membrane biogenesis; LPS lipid A biosynthesis.</text>
</comment>
<comment type="catalytic activity">
    <reaction evidence="7">
        <text>a UDP-3-O-[(3R)-3-hydroxyacyl]-alpha-D-glucosamine + a (3R)-hydroxyacyl-[ACP] = a UDP-2-N,3-O-bis[(3R)-3-hydroxyacyl]-alpha-D-glucosamine + holo-[ACP] + H(+)</text>
        <dbReference type="Rhea" id="RHEA:53836"/>
        <dbReference type="Rhea" id="RHEA-COMP:9685"/>
        <dbReference type="Rhea" id="RHEA-COMP:9945"/>
        <dbReference type="ChEBI" id="CHEBI:15378"/>
        <dbReference type="ChEBI" id="CHEBI:64479"/>
        <dbReference type="ChEBI" id="CHEBI:78827"/>
        <dbReference type="ChEBI" id="CHEBI:137740"/>
        <dbReference type="ChEBI" id="CHEBI:137748"/>
        <dbReference type="EC" id="2.3.1.191"/>
    </reaction>
</comment>
<dbReference type="InterPro" id="IPR007691">
    <property type="entry name" value="LpxD"/>
</dbReference>
<feature type="domain" description="Mannose-1-phosphate guanyltransferase C-terminal" evidence="10">
    <location>
        <begin position="113"/>
        <end position="192"/>
    </location>
</feature>
<evidence type="ECO:0000313" key="11">
    <source>
        <dbReference type="EMBL" id="KAB2935377.1"/>
    </source>
</evidence>
<dbReference type="Pfam" id="PF04613">
    <property type="entry name" value="LpxD"/>
    <property type="match status" value="1"/>
</dbReference>
<dbReference type="NCBIfam" id="NF002060">
    <property type="entry name" value="PRK00892.1"/>
    <property type="match status" value="1"/>
</dbReference>
<comment type="function">
    <text evidence="7">Catalyzes the N-acylation of UDP-3-O-acylglucosamine using 3-hydroxyacyl-ACP as the acyl donor. Is involved in the biosynthesis of lipid A, a phosphorylated glycolipid that anchors the lipopolysaccharide to the outer membrane of the cell.</text>
</comment>
<evidence type="ECO:0000259" key="10">
    <source>
        <dbReference type="Pfam" id="PF25087"/>
    </source>
</evidence>
<evidence type="ECO:0000259" key="9">
    <source>
        <dbReference type="Pfam" id="PF04613"/>
    </source>
</evidence>
<keyword evidence="6 7" id="KW-0012">Acyltransferase</keyword>
<dbReference type="CDD" id="cd03352">
    <property type="entry name" value="LbH_LpxD"/>
    <property type="match status" value="1"/>
</dbReference>
<dbReference type="EC" id="2.3.1.191" evidence="7"/>
<keyword evidence="5 7" id="KW-0443">Lipid metabolism</keyword>
<dbReference type="HAMAP" id="MF_00523">
    <property type="entry name" value="LpxD"/>
    <property type="match status" value="1"/>
</dbReference>
<dbReference type="Proteomes" id="UP000460298">
    <property type="component" value="Unassembled WGS sequence"/>
</dbReference>
<proteinExistence type="inferred from homology"/>
<organism evidence="11 12">
    <name type="scientific">Leptonema illini</name>
    <dbReference type="NCBI Taxonomy" id="183"/>
    <lineage>
        <taxon>Bacteria</taxon>
        <taxon>Pseudomonadati</taxon>
        <taxon>Spirochaetota</taxon>
        <taxon>Spirochaetia</taxon>
        <taxon>Leptospirales</taxon>
        <taxon>Leptospiraceae</taxon>
        <taxon>Leptonema</taxon>
    </lineage>
</organism>
<comment type="subunit">
    <text evidence="7">Homotrimer.</text>
</comment>
<dbReference type="GO" id="GO:0016410">
    <property type="term" value="F:N-acyltransferase activity"/>
    <property type="evidence" value="ECO:0007669"/>
    <property type="project" value="InterPro"/>
</dbReference>
<evidence type="ECO:0000256" key="8">
    <source>
        <dbReference type="SAM" id="Coils"/>
    </source>
</evidence>
<dbReference type="UniPathway" id="UPA00973"/>
<feature type="active site" description="Proton acceptor" evidence="7">
    <location>
        <position position="252"/>
    </location>
</feature>
<keyword evidence="4 7" id="KW-0677">Repeat</keyword>
<keyword evidence="1 7" id="KW-0444">Lipid biosynthesis</keyword>
<sequence>MKTNTSVTLKEMSDFLNSNGVKAELRGENATVTGINAAEHCGSGDLTFASSQAYLKTALASDATAIVVAAKIAGTPIDRPCLVADNVNLAHALLKQQYADWNFRDTEEWGRIHPSAVIHPHAKIADTAVVGPNAVIGRGAELQDGSVVMAGTVVEAEAVIGENTVLHANVTIGRGCQIGRDCIIRSSTVIGSEGFGFAQDAQRKHHRIPQTGIVVVEERCVIGANNCIDRAAYGVTRIRSGVITDNFCHIAHNCDIGEDSILVGMTGIAGSCKLGKRVICSGQTGVLDHITIPDDTVLLVRAAVTEDIEKPGVYAGGPPLLPLTAHHRNNLLLRNLPQMSRDLKALQKKVEALEKN</sequence>
<evidence type="ECO:0000256" key="2">
    <source>
        <dbReference type="ARBA" id="ARBA00022556"/>
    </source>
</evidence>
<evidence type="ECO:0000256" key="1">
    <source>
        <dbReference type="ARBA" id="ARBA00022516"/>
    </source>
</evidence>
<evidence type="ECO:0000256" key="7">
    <source>
        <dbReference type="HAMAP-Rule" id="MF_00523"/>
    </source>
</evidence>
<dbReference type="NCBIfam" id="TIGR01853">
    <property type="entry name" value="lipid_A_lpxD"/>
    <property type="match status" value="1"/>
</dbReference>
<dbReference type="Gene3D" id="2.160.10.10">
    <property type="entry name" value="Hexapeptide repeat proteins"/>
    <property type="match status" value="1"/>
</dbReference>
<gene>
    <name evidence="7 11" type="primary">lpxD</name>
    <name evidence="11" type="ORF">F9K24_01220</name>
</gene>
<protein>
    <recommendedName>
        <fullName evidence="7">UDP-3-O-acylglucosamine N-acyltransferase</fullName>
        <ecNumber evidence="7">2.3.1.191</ecNumber>
    </recommendedName>
</protein>
<dbReference type="PANTHER" id="PTHR43378">
    <property type="entry name" value="UDP-3-O-ACYLGLUCOSAMINE N-ACYLTRANSFERASE"/>
    <property type="match status" value="1"/>
</dbReference>
<keyword evidence="2 7" id="KW-0441">Lipid A biosynthesis</keyword>
<dbReference type="PANTHER" id="PTHR43378:SF2">
    <property type="entry name" value="UDP-3-O-ACYLGLUCOSAMINE N-ACYLTRANSFERASE 1, MITOCHONDRIAL-RELATED"/>
    <property type="match status" value="1"/>
</dbReference>
<dbReference type="GO" id="GO:0103118">
    <property type="term" value="F:UDP-3-O-[(3R)-3-hydroxyacyl]-glucosamine N-acyltransferase activity"/>
    <property type="evidence" value="ECO:0007669"/>
    <property type="project" value="UniProtKB-EC"/>
</dbReference>
<evidence type="ECO:0000256" key="4">
    <source>
        <dbReference type="ARBA" id="ARBA00022737"/>
    </source>
</evidence>
<evidence type="ECO:0000256" key="5">
    <source>
        <dbReference type="ARBA" id="ARBA00023098"/>
    </source>
</evidence>
<name>A0A833M0E5_9LEPT</name>
<evidence type="ECO:0000256" key="6">
    <source>
        <dbReference type="ARBA" id="ARBA00023315"/>
    </source>
</evidence>
<evidence type="ECO:0000256" key="3">
    <source>
        <dbReference type="ARBA" id="ARBA00022679"/>
    </source>
</evidence>
<comment type="caution">
    <text evidence="11">The sequence shown here is derived from an EMBL/GenBank/DDBJ whole genome shotgun (WGS) entry which is preliminary data.</text>
</comment>
<dbReference type="AlphaFoldDB" id="A0A833M0E5"/>
<dbReference type="Pfam" id="PF25087">
    <property type="entry name" value="GMPPB_C"/>
    <property type="match status" value="1"/>
</dbReference>
<dbReference type="GO" id="GO:0016020">
    <property type="term" value="C:membrane"/>
    <property type="evidence" value="ECO:0007669"/>
    <property type="project" value="GOC"/>
</dbReference>
<dbReference type="InterPro" id="IPR056729">
    <property type="entry name" value="GMPPB_C"/>
</dbReference>
<dbReference type="InterPro" id="IPR020573">
    <property type="entry name" value="UDP_GlcNAc_AcTrfase_non-rep"/>
</dbReference>
<dbReference type="GO" id="GO:0009245">
    <property type="term" value="P:lipid A biosynthetic process"/>
    <property type="evidence" value="ECO:0007669"/>
    <property type="project" value="UniProtKB-UniRule"/>
</dbReference>